<protein>
    <submittedName>
        <fullName evidence="6">LysR family transcriptional regulator</fullName>
    </submittedName>
</protein>
<dbReference type="Pfam" id="PF03466">
    <property type="entry name" value="LysR_substrate"/>
    <property type="match status" value="1"/>
</dbReference>
<evidence type="ECO:0000256" key="1">
    <source>
        <dbReference type="ARBA" id="ARBA00009437"/>
    </source>
</evidence>
<proteinExistence type="inferred from homology"/>
<comment type="similarity">
    <text evidence="1">Belongs to the LysR transcriptional regulatory family.</text>
</comment>
<dbReference type="SUPFAM" id="SSF53850">
    <property type="entry name" value="Periplasmic binding protein-like II"/>
    <property type="match status" value="1"/>
</dbReference>
<dbReference type="InterPro" id="IPR036390">
    <property type="entry name" value="WH_DNA-bd_sf"/>
</dbReference>
<organism evidence="6 7">
    <name type="scientific">Sphingobium indicum</name>
    <dbReference type="NCBI Taxonomy" id="332055"/>
    <lineage>
        <taxon>Bacteria</taxon>
        <taxon>Pseudomonadati</taxon>
        <taxon>Pseudomonadota</taxon>
        <taxon>Alphaproteobacteria</taxon>
        <taxon>Sphingomonadales</taxon>
        <taxon>Sphingomonadaceae</taxon>
        <taxon>Sphingobium</taxon>
    </lineage>
</organism>
<comment type="caution">
    <text evidence="6">The sequence shown here is derived from an EMBL/GenBank/DDBJ whole genome shotgun (WGS) entry which is preliminary data.</text>
</comment>
<evidence type="ECO:0000313" key="6">
    <source>
        <dbReference type="EMBL" id="RYM01498.1"/>
    </source>
</evidence>
<dbReference type="PROSITE" id="PS50931">
    <property type="entry name" value="HTH_LYSR"/>
    <property type="match status" value="1"/>
</dbReference>
<evidence type="ECO:0000256" key="4">
    <source>
        <dbReference type="ARBA" id="ARBA00023163"/>
    </source>
</evidence>
<gene>
    <name evidence="6" type="ORF">EWH08_12495</name>
</gene>
<evidence type="ECO:0000256" key="3">
    <source>
        <dbReference type="ARBA" id="ARBA00023125"/>
    </source>
</evidence>
<dbReference type="GO" id="GO:0006351">
    <property type="term" value="P:DNA-templated transcription"/>
    <property type="evidence" value="ECO:0007669"/>
    <property type="project" value="TreeGrafter"/>
</dbReference>
<dbReference type="EMBL" id="SEOM01000004">
    <property type="protein sequence ID" value="RYM01498.1"/>
    <property type="molecule type" value="Genomic_DNA"/>
</dbReference>
<dbReference type="Pfam" id="PF00126">
    <property type="entry name" value="HTH_1"/>
    <property type="match status" value="1"/>
</dbReference>
<keyword evidence="4" id="KW-0804">Transcription</keyword>
<keyword evidence="2" id="KW-0805">Transcription regulation</keyword>
<dbReference type="PANTHER" id="PTHR30537">
    <property type="entry name" value="HTH-TYPE TRANSCRIPTIONAL REGULATOR"/>
    <property type="match status" value="1"/>
</dbReference>
<evidence type="ECO:0000259" key="5">
    <source>
        <dbReference type="PROSITE" id="PS50931"/>
    </source>
</evidence>
<sequence>MERPRTGPSGVSRSTVEKLSGMASCNGDPRTLAVAVMGTGCCQFGNPVRRFNAKVAREWARQDRTMRFANDLILFAHLVDNGSYSATARALGVQKSFLSRRISALEAALGLALLQRGAGGIRVTELGKRVYASACGIREMRDEAFRVVGEQLHTPSGALSVVCPTLLSEMLFADVAVAFAASHPKVELTFDVRTILPTAGLDAYDIVILPATEGLPDADFVARRILLADYRLVASPGWRAESDRQSLDDLQDCAAIGWWHDGAPERWKLVDLHGNMRELTVSPVLRTNDLSLAAKAAIAGLGLARLPAAQAAPHVAAGRLVHVLPDCQPHPVSVYAAYPSRRTVTAAGRAFIAALQEAANA</sequence>
<dbReference type="SUPFAM" id="SSF46785">
    <property type="entry name" value="Winged helix' DNA-binding domain"/>
    <property type="match status" value="1"/>
</dbReference>
<keyword evidence="3" id="KW-0238">DNA-binding</keyword>
<name>A0A4Q4J644_9SPHN</name>
<dbReference type="InterPro" id="IPR000847">
    <property type="entry name" value="LysR_HTH_N"/>
</dbReference>
<evidence type="ECO:0000313" key="7">
    <source>
        <dbReference type="Proteomes" id="UP000292734"/>
    </source>
</evidence>
<evidence type="ECO:0000256" key="2">
    <source>
        <dbReference type="ARBA" id="ARBA00023015"/>
    </source>
</evidence>
<dbReference type="Gene3D" id="3.40.190.290">
    <property type="match status" value="1"/>
</dbReference>
<dbReference type="GO" id="GO:0043565">
    <property type="term" value="F:sequence-specific DNA binding"/>
    <property type="evidence" value="ECO:0007669"/>
    <property type="project" value="TreeGrafter"/>
</dbReference>
<dbReference type="InterPro" id="IPR005119">
    <property type="entry name" value="LysR_subst-bd"/>
</dbReference>
<accession>A0A4Q4J644</accession>
<reference evidence="6 7" key="1">
    <citation type="submission" date="2019-02" db="EMBL/GenBank/DDBJ databases">
        <authorList>
            <person name="Feng G."/>
        </authorList>
    </citation>
    <scope>NUCLEOTIDE SEQUENCE [LARGE SCALE GENOMIC DNA]</scope>
    <source>
        <strain evidence="6 7">DSM 26779</strain>
    </source>
</reference>
<dbReference type="PANTHER" id="PTHR30537:SF31">
    <property type="entry name" value="TRANSCRIPTIONAL REGULATOR, LYSR FAMILY"/>
    <property type="match status" value="1"/>
</dbReference>
<dbReference type="AlphaFoldDB" id="A0A4Q4J644"/>
<dbReference type="Gene3D" id="1.10.10.10">
    <property type="entry name" value="Winged helix-like DNA-binding domain superfamily/Winged helix DNA-binding domain"/>
    <property type="match status" value="1"/>
</dbReference>
<feature type="domain" description="HTH lysR-type" evidence="5">
    <location>
        <begin position="70"/>
        <end position="124"/>
    </location>
</feature>
<dbReference type="InterPro" id="IPR058163">
    <property type="entry name" value="LysR-type_TF_proteobact-type"/>
</dbReference>
<dbReference type="Proteomes" id="UP000292734">
    <property type="component" value="Unassembled WGS sequence"/>
</dbReference>
<dbReference type="GO" id="GO:0003700">
    <property type="term" value="F:DNA-binding transcription factor activity"/>
    <property type="evidence" value="ECO:0007669"/>
    <property type="project" value="InterPro"/>
</dbReference>
<dbReference type="InterPro" id="IPR036388">
    <property type="entry name" value="WH-like_DNA-bd_sf"/>
</dbReference>